<proteinExistence type="predicted"/>
<dbReference type="InterPro" id="IPR014441">
    <property type="entry name" value="UCP006425_b-propeller"/>
</dbReference>
<dbReference type="SUPFAM" id="SSF50969">
    <property type="entry name" value="YVTN repeat-like/Quinoprotein amine dehydrogenase"/>
    <property type="match status" value="1"/>
</dbReference>
<evidence type="ECO:0000313" key="1">
    <source>
        <dbReference type="EMBL" id="OGE19071.1"/>
    </source>
</evidence>
<protein>
    <recommendedName>
        <fullName evidence="3">Copper amine oxidase-like N-terminal domain-containing protein</fullName>
    </recommendedName>
</protein>
<dbReference type="Pfam" id="PF09826">
    <property type="entry name" value="Beta_propel"/>
    <property type="match status" value="1"/>
</dbReference>
<dbReference type="EMBL" id="MFCR01000006">
    <property type="protein sequence ID" value="OGE19071.1"/>
    <property type="molecule type" value="Genomic_DNA"/>
</dbReference>
<dbReference type="Proteomes" id="UP000176336">
    <property type="component" value="Unassembled WGS sequence"/>
</dbReference>
<accession>A0A1F5IRR4</accession>
<reference evidence="1 2" key="1">
    <citation type="journal article" date="2016" name="Nat. Commun.">
        <title>Thousands of microbial genomes shed light on interconnected biogeochemical processes in an aquifer system.</title>
        <authorList>
            <person name="Anantharaman K."/>
            <person name="Brown C.T."/>
            <person name="Hug L.A."/>
            <person name="Sharon I."/>
            <person name="Castelle C.J."/>
            <person name="Probst A.J."/>
            <person name="Thomas B.C."/>
            <person name="Singh A."/>
            <person name="Wilkins M.J."/>
            <person name="Karaoz U."/>
            <person name="Brodie E.L."/>
            <person name="Williams K.H."/>
            <person name="Hubbard S.S."/>
            <person name="Banfield J.F."/>
        </authorList>
    </citation>
    <scope>NUCLEOTIDE SEQUENCE [LARGE SCALE GENOMIC DNA]</scope>
</reference>
<name>A0A1F5IRR4_9BACT</name>
<gene>
    <name evidence="1" type="ORF">A2871_01685</name>
</gene>
<dbReference type="PIRSF" id="PIRSF006425">
    <property type="entry name" value="UCP006425_WD40"/>
    <property type="match status" value="1"/>
</dbReference>
<evidence type="ECO:0000313" key="2">
    <source>
        <dbReference type="Proteomes" id="UP000176336"/>
    </source>
</evidence>
<evidence type="ECO:0008006" key="3">
    <source>
        <dbReference type="Google" id="ProtNLM"/>
    </source>
</evidence>
<dbReference type="AlphaFoldDB" id="A0A1F5IRR4"/>
<organism evidence="1 2">
    <name type="scientific">Candidatus Daviesbacteria bacterium RIFCSPHIGHO2_01_FULL_41_23</name>
    <dbReference type="NCBI Taxonomy" id="1797764"/>
    <lineage>
        <taxon>Bacteria</taxon>
        <taxon>Candidatus Daviesiibacteriota</taxon>
    </lineage>
</organism>
<sequence length="635" mass="70120">MPASPAPETILNTTIDKKETVLTKFTSEADFKSYLSEGNNRSTSGAYFGSSVLENRIRAVPGANIGAVMETQSLPQAGGGAPERVSETNVQVKGIDEPDILKTDGKSLFFSSENQYYPAPAVRIMGNTSVIPPYELPQGRLKIINSLPADKMAVLGNIEKNGQMLLVKDILVVFTDRAIFGFDVKDPASPKEIWKIDLDSQSQLTTARLFQDKIYLITQTGINSSRPCPLTPLTSGQTPLSINCAEIYHPSTIIPADVTYTASIINPGDGKVEKFTSVVGSSGSTIIYMSNKAIYISYTYEIDQIKLMYGFFNEKGKDLISAEVLKKLAELQNLDISNQAKLTELMVILERFYSSLDENERLKMQNEMTNRMKDYSKEHLREFEKTGIAKIGLDDIKITATGVVPGRLLNQFSLDEHNGYLRVATTVGGGVFNSSDSANDIYTLDNNLNISGSVLNLGKGERVYSARFLGDKGYIVTFKQTDPFYVLDLSNPKSPQVKGELKIPGYSSYLHPLSPNRILGVGKEGSQVKLSLFDVTVAESPAEIDKYILDEYWSEALSTHHAFLQDGKHKVLFIPGNKGGYIISYEGDKFVLKKAISETMAKRAVYINDYLYIVGEDKIVVVDEKTWEIAGTLTF</sequence>
<comment type="caution">
    <text evidence="1">The sequence shown here is derived from an EMBL/GenBank/DDBJ whole genome shotgun (WGS) entry which is preliminary data.</text>
</comment>
<dbReference type="InterPro" id="IPR019198">
    <property type="entry name" value="Beta_propeller_containing"/>
</dbReference>
<dbReference type="InterPro" id="IPR011044">
    <property type="entry name" value="Quino_amine_DH_bsu"/>
</dbReference>